<reference evidence="2" key="1">
    <citation type="submission" date="2019-11" db="EMBL/GenBank/DDBJ databases">
        <title>Microbial mats filling the niche in hypersaline microbial mats.</title>
        <authorList>
            <person name="Wong H.L."/>
            <person name="Macleod F.I."/>
            <person name="White R.A. III"/>
            <person name="Burns B.P."/>
        </authorList>
    </citation>
    <scope>NUCLEOTIDE SEQUENCE</scope>
    <source>
        <strain evidence="2">Rbin_158</strain>
    </source>
</reference>
<keyword evidence="1" id="KW-1133">Transmembrane helix</keyword>
<feature type="transmembrane region" description="Helical" evidence="1">
    <location>
        <begin position="20"/>
        <end position="43"/>
    </location>
</feature>
<dbReference type="AlphaFoldDB" id="A0A9D5Q7V3"/>
<name>A0A9D5Q7V3_9BACT</name>
<dbReference type="Proteomes" id="UP000649604">
    <property type="component" value="Unassembled WGS sequence"/>
</dbReference>
<feature type="transmembrane region" description="Helical" evidence="1">
    <location>
        <begin position="124"/>
        <end position="143"/>
    </location>
</feature>
<dbReference type="EMBL" id="WJJP01000619">
    <property type="protein sequence ID" value="MBD3326697.1"/>
    <property type="molecule type" value="Genomic_DNA"/>
</dbReference>
<comment type="caution">
    <text evidence="2">The sequence shown here is derived from an EMBL/GenBank/DDBJ whole genome shotgun (WGS) entry which is preliminary data.</text>
</comment>
<proteinExistence type="predicted"/>
<protein>
    <recommendedName>
        <fullName evidence="4">DUF624 domain-containing protein</fullName>
    </recommendedName>
</protein>
<feature type="transmembrane region" description="Helical" evidence="1">
    <location>
        <begin position="49"/>
        <end position="72"/>
    </location>
</feature>
<evidence type="ECO:0008006" key="4">
    <source>
        <dbReference type="Google" id="ProtNLM"/>
    </source>
</evidence>
<sequence>MPMILFTIKKAFFDIWDHLFSIFFINVGFLGILSLDVYLLYFLRIHPLTFMFAIGLALVLPVLYIGAVSMIARDIVEYATPKFKDIGRYLREVWKAALAFCLFILIQAAIAVLIFPWYLKRGGIVGIVIPGILFWISLIWWCASQYYFPLRSQLDTKVSKILRKSLLLLFDNPLFTLVLALGTLLLLAVSVFTILLFPGIGAILVWHQAGLKLRLYKYDYLEDHPDAARDAIPWDELLTEERKNVGTRTLRNTFFPWKE</sequence>
<gene>
    <name evidence="2" type="ORF">GF339_19085</name>
</gene>
<feature type="transmembrane region" description="Helical" evidence="1">
    <location>
        <begin position="93"/>
        <end position="118"/>
    </location>
</feature>
<organism evidence="2 3">
    <name type="scientific">candidate division KSB3 bacterium</name>
    <dbReference type="NCBI Taxonomy" id="2044937"/>
    <lineage>
        <taxon>Bacteria</taxon>
        <taxon>candidate division KSB3</taxon>
    </lineage>
</organism>
<accession>A0A9D5Q7V3</accession>
<keyword evidence="1" id="KW-0472">Membrane</keyword>
<evidence type="ECO:0000256" key="1">
    <source>
        <dbReference type="SAM" id="Phobius"/>
    </source>
</evidence>
<evidence type="ECO:0000313" key="3">
    <source>
        <dbReference type="Proteomes" id="UP000649604"/>
    </source>
</evidence>
<keyword evidence="1" id="KW-0812">Transmembrane</keyword>
<evidence type="ECO:0000313" key="2">
    <source>
        <dbReference type="EMBL" id="MBD3326697.1"/>
    </source>
</evidence>
<feature type="transmembrane region" description="Helical" evidence="1">
    <location>
        <begin position="187"/>
        <end position="207"/>
    </location>
</feature>